<comment type="catalytic activity">
    <reaction evidence="1 8">
        <text>1-(2-carboxyphenylamino)-1-deoxy-D-ribulose 5-phosphate + H(+) = (1S,2R)-1-C-(indol-3-yl)glycerol 3-phosphate + CO2 + H2O</text>
        <dbReference type="Rhea" id="RHEA:23476"/>
        <dbReference type="ChEBI" id="CHEBI:15377"/>
        <dbReference type="ChEBI" id="CHEBI:15378"/>
        <dbReference type="ChEBI" id="CHEBI:16526"/>
        <dbReference type="ChEBI" id="CHEBI:58613"/>
        <dbReference type="ChEBI" id="CHEBI:58866"/>
        <dbReference type="EC" id="4.1.1.48"/>
    </reaction>
</comment>
<proteinExistence type="inferred from homology"/>
<dbReference type="SUPFAM" id="SSF51366">
    <property type="entry name" value="Ribulose-phoshate binding barrel"/>
    <property type="match status" value="1"/>
</dbReference>
<dbReference type="NCBIfam" id="NF001372">
    <property type="entry name" value="PRK00278.1-4"/>
    <property type="match status" value="1"/>
</dbReference>
<dbReference type="PANTHER" id="PTHR22854:SF2">
    <property type="entry name" value="INDOLE-3-GLYCEROL-PHOSPHATE SYNTHASE"/>
    <property type="match status" value="1"/>
</dbReference>
<comment type="pathway">
    <text evidence="2 8">Amino-acid biosynthesis; L-tryptophan biosynthesis; L-tryptophan from chorismate: step 4/5.</text>
</comment>
<dbReference type="CDD" id="cd00331">
    <property type="entry name" value="IGPS"/>
    <property type="match status" value="1"/>
</dbReference>
<evidence type="ECO:0000256" key="4">
    <source>
        <dbReference type="ARBA" id="ARBA00022793"/>
    </source>
</evidence>
<comment type="caution">
    <text evidence="10">The sequence shown here is derived from an EMBL/GenBank/DDBJ whole genome shotgun (WGS) entry which is preliminary data.</text>
</comment>
<keyword evidence="11" id="KW-1185">Reference proteome</keyword>
<evidence type="ECO:0000259" key="9">
    <source>
        <dbReference type="Pfam" id="PF00218"/>
    </source>
</evidence>
<comment type="similarity">
    <text evidence="8">Belongs to the TrpC family.</text>
</comment>
<dbReference type="InterPro" id="IPR013785">
    <property type="entry name" value="Aldolase_TIM"/>
</dbReference>
<sequence>MSIRRRSPAPAIVVASQVYQSASSEAKPRHILEEIVWHKEQEVERQRQQVPLKQLQQQVAQAPPTRDFVAALTQSPHPVSLIAEVKKASPSRGILRDPFDPVAIARSYVAGGASCLSVLTDERFFQGSGEYLRQIRQAVEIPLLCKEFILYPYQILWARSLGADAVLLIAAILSDTDLGYFLKLIVQLGMAALLEVHTPQELQRILQLPQLEEAKGRVLIGINNRDLKTFTVDLNTTRRLLATYRDLLAVPGSGAAHPHVLPVVSESGIYTAADLQQLRDWGVRSVLVGEALVKQPDPGQAARHLLSSH</sequence>
<dbReference type="InterPro" id="IPR001468">
    <property type="entry name" value="Indole-3-GlycerolPSynthase_CS"/>
</dbReference>
<evidence type="ECO:0000256" key="7">
    <source>
        <dbReference type="ARBA" id="ARBA00023239"/>
    </source>
</evidence>
<dbReference type="GO" id="GO:0004425">
    <property type="term" value="F:indole-3-glycerol-phosphate synthase activity"/>
    <property type="evidence" value="ECO:0007669"/>
    <property type="project" value="UniProtKB-EC"/>
</dbReference>
<feature type="domain" description="Indole-3-glycerol phosphate synthase" evidence="9">
    <location>
        <begin position="32"/>
        <end position="305"/>
    </location>
</feature>
<evidence type="ECO:0000313" key="11">
    <source>
        <dbReference type="Proteomes" id="UP000830835"/>
    </source>
</evidence>
<keyword evidence="5 8" id="KW-0822">Tryptophan biosynthesis</keyword>
<protein>
    <recommendedName>
        <fullName evidence="8">Indole-3-glycerol phosphate synthase</fullName>
        <shortName evidence="8">IGPS</shortName>
        <ecNumber evidence="8">4.1.1.48</ecNumber>
    </recommendedName>
</protein>
<reference evidence="10" key="1">
    <citation type="submission" date="2021-02" db="EMBL/GenBank/DDBJ databases">
        <title>The CRISPR/cas machinery reduction and long-range gene transfer in the hot spring cyanobacterium Synechococcus.</title>
        <authorList>
            <person name="Dvorak P."/>
            <person name="Jahodarova E."/>
            <person name="Hasler P."/>
            <person name="Poulickova A."/>
        </authorList>
    </citation>
    <scope>NUCLEOTIDE SEQUENCE</scope>
    <source>
        <strain evidence="10">Rupite</strain>
    </source>
</reference>
<dbReference type="InterPro" id="IPR013798">
    <property type="entry name" value="Indole-3-glycerol_P_synth_dom"/>
</dbReference>
<dbReference type="EC" id="4.1.1.48" evidence="8"/>
<dbReference type="EMBL" id="JAFIRA010000009">
    <property type="protein sequence ID" value="MCJ2542390.1"/>
    <property type="molecule type" value="Genomic_DNA"/>
</dbReference>
<evidence type="ECO:0000256" key="5">
    <source>
        <dbReference type="ARBA" id="ARBA00022822"/>
    </source>
</evidence>
<evidence type="ECO:0000313" key="10">
    <source>
        <dbReference type="EMBL" id="MCJ2542390.1"/>
    </source>
</evidence>
<dbReference type="PROSITE" id="PS00614">
    <property type="entry name" value="IGPS"/>
    <property type="match status" value="1"/>
</dbReference>
<name>A0ABT0C9C8_THEVL</name>
<evidence type="ECO:0000256" key="2">
    <source>
        <dbReference type="ARBA" id="ARBA00004696"/>
    </source>
</evidence>
<organism evidence="10 11">
    <name type="scientific">Thermostichus vulcanus str. 'Rupite'</name>
    <dbReference type="NCBI Taxonomy" id="2813851"/>
    <lineage>
        <taxon>Bacteria</taxon>
        <taxon>Bacillati</taxon>
        <taxon>Cyanobacteriota</taxon>
        <taxon>Cyanophyceae</taxon>
        <taxon>Thermostichales</taxon>
        <taxon>Thermostichaceae</taxon>
        <taxon>Thermostichus</taxon>
    </lineage>
</organism>
<keyword evidence="4 8" id="KW-0210">Decarboxylase</keyword>
<dbReference type="Gene3D" id="3.20.20.70">
    <property type="entry name" value="Aldolase class I"/>
    <property type="match status" value="1"/>
</dbReference>
<gene>
    <name evidence="8 10" type="primary">trpC</name>
    <name evidence="10" type="ORF">JX360_05625</name>
</gene>
<keyword evidence="6 8" id="KW-0057">Aromatic amino acid biosynthesis</keyword>
<dbReference type="RefSeq" id="WP_244349639.1">
    <property type="nucleotide sequence ID" value="NZ_JAFIRA010000009.1"/>
</dbReference>
<dbReference type="InterPro" id="IPR045186">
    <property type="entry name" value="Indole-3-glycerol_P_synth"/>
</dbReference>
<dbReference type="PANTHER" id="PTHR22854">
    <property type="entry name" value="TRYPTOPHAN BIOSYNTHESIS PROTEIN"/>
    <property type="match status" value="1"/>
</dbReference>
<evidence type="ECO:0000256" key="1">
    <source>
        <dbReference type="ARBA" id="ARBA00001633"/>
    </source>
</evidence>
<evidence type="ECO:0000256" key="8">
    <source>
        <dbReference type="HAMAP-Rule" id="MF_00134"/>
    </source>
</evidence>
<evidence type="ECO:0000256" key="6">
    <source>
        <dbReference type="ARBA" id="ARBA00023141"/>
    </source>
</evidence>
<keyword evidence="7 8" id="KW-0456">Lyase</keyword>
<evidence type="ECO:0000256" key="3">
    <source>
        <dbReference type="ARBA" id="ARBA00022605"/>
    </source>
</evidence>
<accession>A0ABT0C9C8</accession>
<dbReference type="NCBIfam" id="NF001377">
    <property type="entry name" value="PRK00278.2-4"/>
    <property type="match status" value="1"/>
</dbReference>
<dbReference type="Proteomes" id="UP000830835">
    <property type="component" value="Unassembled WGS sequence"/>
</dbReference>
<dbReference type="InterPro" id="IPR011060">
    <property type="entry name" value="RibuloseP-bd_barrel"/>
</dbReference>
<dbReference type="HAMAP" id="MF_00134_B">
    <property type="entry name" value="IGPS_B"/>
    <property type="match status" value="1"/>
</dbReference>
<dbReference type="Pfam" id="PF00218">
    <property type="entry name" value="IGPS"/>
    <property type="match status" value="1"/>
</dbReference>
<keyword evidence="3 8" id="KW-0028">Amino-acid biosynthesis</keyword>